<dbReference type="CDD" id="cd01536">
    <property type="entry name" value="PBP1_ABC_sugar_binding-like"/>
    <property type="match status" value="1"/>
</dbReference>
<evidence type="ECO:0000313" key="6">
    <source>
        <dbReference type="Proteomes" id="UP000186132"/>
    </source>
</evidence>
<name>A0A1M5P7H7_9ACTN</name>
<dbReference type="Pfam" id="PF13407">
    <property type="entry name" value="Peripla_BP_4"/>
    <property type="match status" value="1"/>
</dbReference>
<comment type="subcellular location">
    <subcellularLocation>
        <location evidence="1">Cell envelope</location>
    </subcellularLocation>
</comment>
<dbReference type="STRING" id="1206085.SAMN05443575_3000"/>
<dbReference type="EMBL" id="FQVU01000004">
    <property type="protein sequence ID" value="SHG97764.1"/>
    <property type="molecule type" value="Genomic_DNA"/>
</dbReference>
<dbReference type="SUPFAM" id="SSF53822">
    <property type="entry name" value="Periplasmic binding protein-like I"/>
    <property type="match status" value="1"/>
</dbReference>
<dbReference type="PANTHER" id="PTHR46847:SF1">
    <property type="entry name" value="D-ALLOSE-BINDING PERIPLASMIC PROTEIN-RELATED"/>
    <property type="match status" value="1"/>
</dbReference>
<proteinExistence type="inferred from homology"/>
<sequence length="365" mass="37269">MSRRPSPHPGSVTPTAALTDLEPDRRTFLRGIGGVAALLAVGGAATACSSSSDSSGSTSSGSGGAGGNAGAGKTIGISLNGINAYSTYVAEGVMAALAGTKYKVVGVQNNFNSTTELSNIQNLLTQGIDGLVVLPADATTIGKAAQLCSQQGVPVGNALWPGKSAADKYYTGVADLDSVAGGKLIGEYLKKNAKPGKVIVVQGIVGQGFSEKIDEGLNASLAGSGFTVAVRQQAFFDRNKATGVVESGLQAHPDTTAIVAYSASMSDGIASYLKSKKITDLTHVSSDGDDELFTWLGTPYLQANRYYSAAQTGSAVAKAVRAKIEGGSATFDNPITQAMITKSTATAAVKANPYRYKTYAGKVKF</sequence>
<dbReference type="GO" id="GO:0030313">
    <property type="term" value="C:cell envelope"/>
    <property type="evidence" value="ECO:0007669"/>
    <property type="project" value="UniProtKB-SubCell"/>
</dbReference>
<dbReference type="OrthoDB" id="5180620at2"/>
<keyword evidence="3" id="KW-0732">Signal</keyword>
<organism evidence="5 6">
    <name type="scientific">Jatrophihabitans endophyticus</name>
    <dbReference type="NCBI Taxonomy" id="1206085"/>
    <lineage>
        <taxon>Bacteria</taxon>
        <taxon>Bacillati</taxon>
        <taxon>Actinomycetota</taxon>
        <taxon>Actinomycetes</taxon>
        <taxon>Jatrophihabitantales</taxon>
        <taxon>Jatrophihabitantaceae</taxon>
        <taxon>Jatrophihabitans</taxon>
    </lineage>
</organism>
<evidence type="ECO:0000313" key="5">
    <source>
        <dbReference type="EMBL" id="SHG97764.1"/>
    </source>
</evidence>
<dbReference type="PROSITE" id="PS51318">
    <property type="entry name" value="TAT"/>
    <property type="match status" value="1"/>
</dbReference>
<gene>
    <name evidence="5" type="ORF">SAMN05443575_3000</name>
</gene>
<dbReference type="Proteomes" id="UP000186132">
    <property type="component" value="Unassembled WGS sequence"/>
</dbReference>
<evidence type="ECO:0000256" key="1">
    <source>
        <dbReference type="ARBA" id="ARBA00004196"/>
    </source>
</evidence>
<reference evidence="6" key="1">
    <citation type="submission" date="2016-11" db="EMBL/GenBank/DDBJ databases">
        <authorList>
            <person name="Varghese N."/>
            <person name="Submissions S."/>
        </authorList>
    </citation>
    <scope>NUCLEOTIDE SEQUENCE [LARGE SCALE GENOMIC DNA]</scope>
    <source>
        <strain evidence="6">DSM 45627</strain>
    </source>
</reference>
<dbReference type="InterPro" id="IPR028082">
    <property type="entry name" value="Peripla_BP_I"/>
</dbReference>
<accession>A0A1M5P7H7</accession>
<dbReference type="RefSeq" id="WP_073391243.1">
    <property type="nucleotide sequence ID" value="NZ_FQVU01000004.1"/>
</dbReference>
<dbReference type="GO" id="GO:0030246">
    <property type="term" value="F:carbohydrate binding"/>
    <property type="evidence" value="ECO:0007669"/>
    <property type="project" value="UniProtKB-ARBA"/>
</dbReference>
<protein>
    <submittedName>
        <fullName evidence="5">Ribose transport system substrate-binding protein</fullName>
    </submittedName>
</protein>
<evidence type="ECO:0000256" key="2">
    <source>
        <dbReference type="ARBA" id="ARBA00007639"/>
    </source>
</evidence>
<evidence type="ECO:0000256" key="3">
    <source>
        <dbReference type="ARBA" id="ARBA00022729"/>
    </source>
</evidence>
<feature type="domain" description="Periplasmic binding protein" evidence="4">
    <location>
        <begin position="83"/>
        <end position="326"/>
    </location>
</feature>
<comment type="similarity">
    <text evidence="2">Belongs to the bacterial solute-binding protein 2 family.</text>
</comment>
<evidence type="ECO:0000259" key="4">
    <source>
        <dbReference type="Pfam" id="PF13407"/>
    </source>
</evidence>
<dbReference type="PANTHER" id="PTHR46847">
    <property type="entry name" value="D-ALLOSE-BINDING PERIPLASMIC PROTEIN-RELATED"/>
    <property type="match status" value="1"/>
</dbReference>
<dbReference type="InterPro" id="IPR006311">
    <property type="entry name" value="TAT_signal"/>
</dbReference>
<keyword evidence="6" id="KW-1185">Reference proteome</keyword>
<dbReference type="Gene3D" id="3.40.50.2300">
    <property type="match status" value="2"/>
</dbReference>
<dbReference type="AlphaFoldDB" id="A0A1M5P7H7"/>
<dbReference type="InterPro" id="IPR025997">
    <property type="entry name" value="SBP_2_dom"/>
</dbReference>